<dbReference type="HAMAP" id="MF_03040">
    <property type="entry name" value="USB1"/>
    <property type="match status" value="1"/>
</dbReference>
<comment type="caution">
    <text evidence="7">The sequence shown here is derived from an EMBL/GenBank/DDBJ whole genome shotgun (WGS) entry which is preliminary data.</text>
</comment>
<dbReference type="AlphaFoldDB" id="A0AAN7BUB8"/>
<evidence type="ECO:0000256" key="6">
    <source>
        <dbReference type="SAM" id="MobiDB-lite"/>
    </source>
</evidence>
<comment type="function">
    <text evidence="5">Phosphodiesterase responsible for the U6 snRNA 3' end processing. Acts as an exoribonuclease (RNase) responsible for trimming the poly(U) tract of the last nucleotides in the pre-U6 snRNA molecule, leading to the formation of mature U6 snRNA.</text>
</comment>
<evidence type="ECO:0000256" key="1">
    <source>
        <dbReference type="ARBA" id="ARBA00022722"/>
    </source>
</evidence>
<feature type="compositionally biased region" description="Polar residues" evidence="6">
    <location>
        <begin position="45"/>
        <end position="55"/>
    </location>
</feature>
<dbReference type="GO" id="GO:0034477">
    <property type="term" value="P:U6 snRNA 3'-end processing"/>
    <property type="evidence" value="ECO:0007669"/>
    <property type="project" value="UniProtKB-UniRule"/>
</dbReference>
<accession>A0AAN7BUB8</accession>
<dbReference type="GO" id="GO:0016829">
    <property type="term" value="F:lyase activity"/>
    <property type="evidence" value="ECO:0007669"/>
    <property type="project" value="UniProtKB-KW"/>
</dbReference>
<keyword evidence="8" id="KW-1185">Reference proteome</keyword>
<dbReference type="PANTHER" id="PTHR13522">
    <property type="entry name" value="U6 SNRNA PHOSPHODIESTERASE 1"/>
    <property type="match status" value="1"/>
</dbReference>
<feature type="active site" description="Proton donor/acceptor" evidence="5">
    <location>
        <position position="142"/>
    </location>
</feature>
<reference evidence="7" key="1">
    <citation type="journal article" date="2023" name="Mol. Phylogenet. Evol.">
        <title>Genome-scale phylogeny and comparative genomics of the fungal order Sordariales.</title>
        <authorList>
            <person name="Hensen N."/>
            <person name="Bonometti L."/>
            <person name="Westerberg I."/>
            <person name="Brannstrom I.O."/>
            <person name="Guillou S."/>
            <person name="Cros-Aarteil S."/>
            <person name="Calhoun S."/>
            <person name="Haridas S."/>
            <person name="Kuo A."/>
            <person name="Mondo S."/>
            <person name="Pangilinan J."/>
            <person name="Riley R."/>
            <person name="LaButti K."/>
            <person name="Andreopoulos B."/>
            <person name="Lipzen A."/>
            <person name="Chen C."/>
            <person name="Yan M."/>
            <person name="Daum C."/>
            <person name="Ng V."/>
            <person name="Clum A."/>
            <person name="Steindorff A."/>
            <person name="Ohm R.A."/>
            <person name="Martin F."/>
            <person name="Silar P."/>
            <person name="Natvig D.O."/>
            <person name="Lalanne C."/>
            <person name="Gautier V."/>
            <person name="Ament-Velasquez S.L."/>
            <person name="Kruys A."/>
            <person name="Hutchinson M.I."/>
            <person name="Powell A.J."/>
            <person name="Barry K."/>
            <person name="Miller A.N."/>
            <person name="Grigoriev I.V."/>
            <person name="Debuchy R."/>
            <person name="Gladieux P."/>
            <person name="Hiltunen Thoren M."/>
            <person name="Johannesson H."/>
        </authorList>
    </citation>
    <scope>NUCLEOTIDE SEQUENCE</scope>
    <source>
        <strain evidence="7">CBS 990.96</strain>
    </source>
</reference>
<evidence type="ECO:0000313" key="8">
    <source>
        <dbReference type="Proteomes" id="UP001301958"/>
    </source>
</evidence>
<dbReference type="Gene3D" id="3.90.1140.10">
    <property type="entry name" value="Cyclic phosphodiesterase"/>
    <property type="match status" value="1"/>
</dbReference>
<dbReference type="InterPro" id="IPR027521">
    <property type="entry name" value="Usb1"/>
</dbReference>
<evidence type="ECO:0000256" key="3">
    <source>
        <dbReference type="ARBA" id="ARBA00023239"/>
    </source>
</evidence>
<dbReference type="GO" id="GO:0005634">
    <property type="term" value="C:nucleus"/>
    <property type="evidence" value="ECO:0007669"/>
    <property type="project" value="UniProtKB-SubCell"/>
</dbReference>
<keyword evidence="2 5" id="KW-0378">Hydrolase</keyword>
<name>A0AAN7BUB8_9PEZI</name>
<comment type="subcellular location">
    <subcellularLocation>
        <location evidence="5">Nucleus</location>
    </subcellularLocation>
</comment>
<reference evidence="7" key="2">
    <citation type="submission" date="2023-05" db="EMBL/GenBank/DDBJ databases">
        <authorList>
            <consortium name="Lawrence Berkeley National Laboratory"/>
            <person name="Steindorff A."/>
            <person name="Hensen N."/>
            <person name="Bonometti L."/>
            <person name="Westerberg I."/>
            <person name="Brannstrom I.O."/>
            <person name="Guillou S."/>
            <person name="Cros-Aarteil S."/>
            <person name="Calhoun S."/>
            <person name="Haridas S."/>
            <person name="Kuo A."/>
            <person name="Mondo S."/>
            <person name="Pangilinan J."/>
            <person name="Riley R."/>
            <person name="Labutti K."/>
            <person name="Andreopoulos B."/>
            <person name="Lipzen A."/>
            <person name="Chen C."/>
            <person name="Yanf M."/>
            <person name="Daum C."/>
            <person name="Ng V."/>
            <person name="Clum A."/>
            <person name="Ohm R."/>
            <person name="Martin F."/>
            <person name="Silar P."/>
            <person name="Natvig D."/>
            <person name="Lalanne C."/>
            <person name="Gautier V."/>
            <person name="Ament-Velasquez S.L."/>
            <person name="Kruys A."/>
            <person name="Hutchinson M.I."/>
            <person name="Powell A.J."/>
            <person name="Barry K."/>
            <person name="Miller A.N."/>
            <person name="Grigoriev I.V."/>
            <person name="Debuchy R."/>
            <person name="Gladieux P."/>
            <person name="Thoren M.H."/>
            <person name="Johannesson H."/>
        </authorList>
    </citation>
    <scope>NUCLEOTIDE SEQUENCE</scope>
    <source>
        <strain evidence="7">CBS 990.96</strain>
    </source>
</reference>
<dbReference type="Proteomes" id="UP001301958">
    <property type="component" value="Unassembled WGS sequence"/>
</dbReference>
<dbReference type="GO" id="GO:1990838">
    <property type="term" value="F:poly(U)-specific exoribonuclease activity, producing 3' uridine cyclic phosphate ends"/>
    <property type="evidence" value="ECO:0007669"/>
    <property type="project" value="UniProtKB-UniRule"/>
</dbReference>
<gene>
    <name evidence="5" type="primary">USB1</name>
    <name evidence="7" type="ORF">QBC38DRAFT_84153</name>
</gene>
<sequence length="313" mass="34921">MGLVDYSSSSSDSESDDLPPAKKPRQSSSSSSGPAPLPRPRSGPNSESPDKSQSLPPLPPQFYDLYASTVRTTTIDSPSLHQNRTRQIPHIPGQWPSFLYIEYIPPPQTFNLLSSLLTKLPPSIIPITSFLTNDLKVPQPLHISLSRTLSLPTSSKDSFLKRIQTAVSTSDIHPFSLHITGVKWHRSSESDRSFLVLRVKSDDDSNSELSLLLQRFNQICKEYSQPELYTDEGVDAEDVETAFHVSIGWSFSQVTDEITRETEKVFGEEKVRENIEREIEIEVESLKARIGNVVTNIELPNGKKKGNLFGMGL</sequence>
<organism evidence="7 8">
    <name type="scientific">Podospora fimiseda</name>
    <dbReference type="NCBI Taxonomy" id="252190"/>
    <lineage>
        <taxon>Eukaryota</taxon>
        <taxon>Fungi</taxon>
        <taxon>Dikarya</taxon>
        <taxon>Ascomycota</taxon>
        <taxon>Pezizomycotina</taxon>
        <taxon>Sordariomycetes</taxon>
        <taxon>Sordariomycetidae</taxon>
        <taxon>Sordariales</taxon>
        <taxon>Podosporaceae</taxon>
        <taxon>Podospora</taxon>
    </lineage>
</organism>
<evidence type="ECO:0000256" key="4">
    <source>
        <dbReference type="ARBA" id="ARBA00023242"/>
    </source>
</evidence>
<proteinExistence type="inferred from homology"/>
<feature type="compositionally biased region" description="Low complexity" evidence="6">
    <location>
        <begin position="1"/>
        <end position="12"/>
    </location>
</feature>
<feature type="active site" description="Proton donor/acceptor" evidence="5">
    <location>
        <position position="244"/>
    </location>
</feature>
<feature type="region of interest" description="Disordered" evidence="6">
    <location>
        <begin position="1"/>
        <end position="59"/>
    </location>
</feature>
<keyword evidence="3" id="KW-0456">Lyase</keyword>
<protein>
    <recommendedName>
        <fullName evidence="5">U6 snRNA phosphodiesterase</fullName>
        <ecNumber evidence="5">3.1.4.-</ecNumber>
    </recommendedName>
</protein>
<keyword evidence="4 5" id="KW-0539">Nucleus</keyword>
<dbReference type="EMBL" id="MU865305">
    <property type="protein sequence ID" value="KAK4229724.1"/>
    <property type="molecule type" value="Genomic_DNA"/>
</dbReference>
<evidence type="ECO:0000256" key="5">
    <source>
        <dbReference type="HAMAP-Rule" id="MF_03040"/>
    </source>
</evidence>
<dbReference type="Pfam" id="PF09749">
    <property type="entry name" value="HVSL"/>
    <property type="match status" value="1"/>
</dbReference>
<dbReference type="PANTHER" id="PTHR13522:SF3">
    <property type="entry name" value="U6 SNRNA PHOSPHODIESTERASE 1"/>
    <property type="match status" value="1"/>
</dbReference>
<dbReference type="EC" id="3.1.4.-" evidence="5"/>
<keyword evidence="1 5" id="KW-0540">Nuclease</keyword>
<comment type="similarity">
    <text evidence="5">Belongs to the 2H phosphoesterase superfamily. USB1 family.</text>
</comment>
<evidence type="ECO:0000256" key="2">
    <source>
        <dbReference type="ARBA" id="ARBA00022801"/>
    </source>
</evidence>
<evidence type="ECO:0000313" key="7">
    <source>
        <dbReference type="EMBL" id="KAK4229724.1"/>
    </source>
</evidence>